<dbReference type="GO" id="GO:0061136">
    <property type="term" value="P:regulation of proteasomal protein catabolic process"/>
    <property type="evidence" value="ECO:0007669"/>
    <property type="project" value="TreeGrafter"/>
</dbReference>
<dbReference type="Pfam" id="PF00443">
    <property type="entry name" value="UCH"/>
    <property type="match status" value="2"/>
</dbReference>
<accession>A0A9P6DZK0</accession>
<dbReference type="InterPro" id="IPR038765">
    <property type="entry name" value="Papain-like_cys_pep_sf"/>
</dbReference>
<evidence type="ECO:0000256" key="5">
    <source>
        <dbReference type="ARBA" id="ARBA00022801"/>
    </source>
</evidence>
<dbReference type="PROSITE" id="PS00973">
    <property type="entry name" value="USP_2"/>
    <property type="match status" value="1"/>
</dbReference>
<keyword evidence="5" id="KW-0378">Hydrolase</keyword>
<protein>
    <recommendedName>
        <fullName evidence="2">ubiquitinyl hydrolase 1</fullName>
        <ecNumber evidence="2">3.4.19.12</ecNumber>
    </recommendedName>
</protein>
<dbReference type="OrthoDB" id="2420415at2759"/>
<evidence type="ECO:0000259" key="9">
    <source>
        <dbReference type="PROSITE" id="PS50235"/>
    </source>
</evidence>
<gene>
    <name evidence="10" type="ORF">BS47DRAFT_1444010</name>
</gene>
<evidence type="ECO:0000256" key="1">
    <source>
        <dbReference type="ARBA" id="ARBA00000707"/>
    </source>
</evidence>
<dbReference type="InterPro" id="IPR044635">
    <property type="entry name" value="UBP14-like"/>
</dbReference>
<reference evidence="10" key="1">
    <citation type="journal article" date="2020" name="Nat. Commun.">
        <title>Large-scale genome sequencing of mycorrhizal fungi provides insights into the early evolution of symbiotic traits.</title>
        <authorList>
            <person name="Miyauchi S."/>
            <person name="Kiss E."/>
            <person name="Kuo A."/>
            <person name="Drula E."/>
            <person name="Kohler A."/>
            <person name="Sanchez-Garcia M."/>
            <person name="Morin E."/>
            <person name="Andreopoulos B."/>
            <person name="Barry K.W."/>
            <person name="Bonito G."/>
            <person name="Buee M."/>
            <person name="Carver A."/>
            <person name="Chen C."/>
            <person name="Cichocki N."/>
            <person name="Clum A."/>
            <person name="Culley D."/>
            <person name="Crous P.W."/>
            <person name="Fauchery L."/>
            <person name="Girlanda M."/>
            <person name="Hayes R.D."/>
            <person name="Keri Z."/>
            <person name="LaButti K."/>
            <person name="Lipzen A."/>
            <person name="Lombard V."/>
            <person name="Magnuson J."/>
            <person name="Maillard F."/>
            <person name="Murat C."/>
            <person name="Nolan M."/>
            <person name="Ohm R.A."/>
            <person name="Pangilinan J."/>
            <person name="Pereira M.F."/>
            <person name="Perotto S."/>
            <person name="Peter M."/>
            <person name="Pfister S."/>
            <person name="Riley R."/>
            <person name="Sitrit Y."/>
            <person name="Stielow J.B."/>
            <person name="Szollosi G."/>
            <person name="Zifcakova L."/>
            <person name="Stursova M."/>
            <person name="Spatafora J.W."/>
            <person name="Tedersoo L."/>
            <person name="Vaario L.M."/>
            <person name="Yamada A."/>
            <person name="Yan M."/>
            <person name="Wang P."/>
            <person name="Xu J."/>
            <person name="Bruns T."/>
            <person name="Baldrian P."/>
            <person name="Vilgalys R."/>
            <person name="Dunand C."/>
            <person name="Henrissat B."/>
            <person name="Grigoriev I.V."/>
            <person name="Hibbett D."/>
            <person name="Nagy L.G."/>
            <person name="Martin F.M."/>
        </authorList>
    </citation>
    <scope>NUCLEOTIDE SEQUENCE</scope>
    <source>
        <strain evidence="10">UP504</strain>
    </source>
</reference>
<keyword evidence="6" id="KW-0788">Thiol protease</keyword>
<feature type="compositionally biased region" description="Low complexity" evidence="8">
    <location>
        <begin position="768"/>
        <end position="785"/>
    </location>
</feature>
<evidence type="ECO:0000313" key="10">
    <source>
        <dbReference type="EMBL" id="KAF9516055.1"/>
    </source>
</evidence>
<evidence type="ECO:0000313" key="11">
    <source>
        <dbReference type="Proteomes" id="UP000886523"/>
    </source>
</evidence>
<keyword evidence="3" id="KW-0645">Protease</keyword>
<dbReference type="InterPro" id="IPR028889">
    <property type="entry name" value="USP"/>
</dbReference>
<evidence type="ECO:0000256" key="6">
    <source>
        <dbReference type="ARBA" id="ARBA00022807"/>
    </source>
</evidence>
<feature type="compositionally biased region" description="Low complexity" evidence="8">
    <location>
        <begin position="732"/>
        <end position="748"/>
    </location>
</feature>
<evidence type="ECO:0000256" key="4">
    <source>
        <dbReference type="ARBA" id="ARBA00022786"/>
    </source>
</evidence>
<dbReference type="PROSITE" id="PS00972">
    <property type="entry name" value="USP_1"/>
    <property type="match status" value="1"/>
</dbReference>
<evidence type="ECO:0000256" key="8">
    <source>
        <dbReference type="SAM" id="MobiDB-lite"/>
    </source>
</evidence>
<proteinExistence type="predicted"/>
<feature type="region of interest" description="Disordered" evidence="8">
    <location>
        <begin position="759"/>
        <end position="836"/>
    </location>
</feature>
<dbReference type="EC" id="3.4.19.12" evidence="2"/>
<dbReference type="Proteomes" id="UP000886523">
    <property type="component" value="Unassembled WGS sequence"/>
</dbReference>
<dbReference type="PANTHER" id="PTHR43982">
    <property type="entry name" value="UBIQUITIN CARBOXYL-TERMINAL HYDROLASE"/>
    <property type="match status" value="1"/>
</dbReference>
<dbReference type="InterPro" id="IPR025305">
    <property type="entry name" value="UCH_repeat_domain"/>
</dbReference>
<feature type="compositionally biased region" description="Basic and acidic residues" evidence="8">
    <location>
        <begin position="792"/>
        <end position="808"/>
    </location>
</feature>
<keyword evidence="4" id="KW-0833">Ubl conjugation pathway</keyword>
<dbReference type="PANTHER" id="PTHR43982:SF6">
    <property type="entry name" value="UBIQUITIN CARBOXYL-TERMINAL HYDROLASE 2-RELATED"/>
    <property type="match status" value="1"/>
</dbReference>
<evidence type="ECO:0000256" key="3">
    <source>
        <dbReference type="ARBA" id="ARBA00022670"/>
    </source>
</evidence>
<keyword evidence="11" id="KW-1185">Reference proteome</keyword>
<feature type="domain" description="USP" evidence="9">
    <location>
        <begin position="627"/>
        <end position="1201"/>
    </location>
</feature>
<dbReference type="Pfam" id="PF13446">
    <property type="entry name" value="RPT"/>
    <property type="match status" value="1"/>
</dbReference>
<feature type="region of interest" description="Disordered" evidence="8">
    <location>
        <begin position="729"/>
        <end position="748"/>
    </location>
</feature>
<dbReference type="GO" id="GO:0070628">
    <property type="term" value="F:proteasome binding"/>
    <property type="evidence" value="ECO:0007669"/>
    <property type="project" value="TreeGrafter"/>
</dbReference>
<comment type="catalytic activity">
    <reaction evidence="1">
        <text>Thiol-dependent hydrolysis of ester, thioester, amide, peptide and isopeptide bonds formed by the C-terminal Gly of ubiquitin (a 76-residue protein attached to proteins as an intracellular targeting signal).</text>
        <dbReference type="EC" id="3.4.19.12"/>
    </reaction>
</comment>
<sequence>MAELEYPNPNQDWGRGPSPTWFEEVANPVVHADPDSVPHDWWNAKYRIPTAERPGPGALASIVEGNVMVDTLFEVTVTEVPGRPDPAPDSFVSPTLDQARECAPPKMYYSKTSNGWVYLDYGPGTLPPIIPNPEHRPYPSQAIRSRRKDCLASEPVESTWLAGASTTKTHHYHIYERAIDPRTISDIPLDTFRYALDIYVCALCQMYLLTSPVFPGIIPTDVVKAFVTDRLSNPPPGRTPAISVALGWELILRVVEQCLFRGGTAAINTQSSSFLNNVGWNDKVAAVFYHLGFTQYKADNVLRLVPPNVSGTHVTSPGKRKRLLRAWVEISAWLSQHRIQKEFELRGHIANPALCLITESIRPRFQSHIGASPDQMPRNSLGLERIQGVPLLYRTFGMTPTTHSAVLLEFAYQEQLRCGPAFAPDYLDTLTKISGLPGLPDSDALFNFVQIERSKGFWSVEDLHKGTRLLGFGEDGAMRIPFDSDVDENFLINAFQNAWRDADTAYRHDPERRDAHRQDLKDALKMACQFSGNPELVARYEQEIRIRTMDPSRAYSVFGATGDIDDEMLLVVYNMRVADNPSEQSKMQEALSFIAEDRNSERLRKFLETGQDPGDAHVLNTRLEWPRGLHQLGNTCYLNSLLQYFYTIKDLREALASGSFERSAPVPDEEFKRKPIGGRLITERELNRSRKFVAHLHSLFINLAHADSPAILPEVQLAKLALMTSKDEEAEGAAMETTATSTGSADTDSTLVDAAAEVPSAPDLSMLPSTTTAPPAPSYSAPTSPGSILGKRPGDSLEREREDRRSPMEVDGLVSPRRSQSELESGSSQPQFLQPTDDDIEMVDARTLDVAPSTPPRIGIPPPLPPRKRTEPAVGDMMFGKQNDVAECMDNCIFQIEAALQFDPDEGEIQGAERPNIVKRLFYGKKRQRIWPAVEEGKPEPAVSEKEDIFAQLLVNVSDDGFDLYDGLGGFLDDTVEFEGKKAKMEVDLVELPPILQIQLQRVQFDRQTLQPKKNNAYVKFGETLFMDRFMEHANPEKRAKSSAIQADLQHCRDRVVMLASRTSGFSYSEVVYRTGQLLTAAEPELPEADPELLQYLEREHAQIIREVEECRVRAKALKEELEALWENEKSAEYELSSVFIHRGTSPSWGHYFFYSRDLRNNPDSWFKYNDSEVSVVSKDEILADGTESTANPYLLVYARKGADVIDTVHRVLPRETPL</sequence>
<dbReference type="SUPFAM" id="SSF54001">
    <property type="entry name" value="Cysteine proteinases"/>
    <property type="match status" value="1"/>
</dbReference>
<dbReference type="AlphaFoldDB" id="A0A9P6DZK0"/>
<comment type="caution">
    <text evidence="10">The sequence shown here is derived from an EMBL/GenBank/DDBJ whole genome shotgun (WGS) entry which is preliminary data.</text>
</comment>
<keyword evidence="7" id="KW-0175">Coiled coil</keyword>
<dbReference type="InterPro" id="IPR018200">
    <property type="entry name" value="USP_CS"/>
</dbReference>
<evidence type="ECO:0000256" key="7">
    <source>
        <dbReference type="SAM" id="Coils"/>
    </source>
</evidence>
<dbReference type="InterPro" id="IPR001394">
    <property type="entry name" value="Peptidase_C19_UCH"/>
</dbReference>
<dbReference type="EMBL" id="MU128944">
    <property type="protein sequence ID" value="KAF9516055.1"/>
    <property type="molecule type" value="Genomic_DNA"/>
</dbReference>
<name>A0A9P6DZK0_9AGAM</name>
<feature type="coiled-coil region" evidence="7">
    <location>
        <begin position="1094"/>
        <end position="1125"/>
    </location>
</feature>
<dbReference type="GO" id="GO:0016579">
    <property type="term" value="P:protein deubiquitination"/>
    <property type="evidence" value="ECO:0007669"/>
    <property type="project" value="InterPro"/>
</dbReference>
<evidence type="ECO:0000256" key="2">
    <source>
        <dbReference type="ARBA" id="ARBA00012759"/>
    </source>
</evidence>
<dbReference type="GO" id="GO:0004843">
    <property type="term" value="F:cysteine-type deubiquitinase activity"/>
    <property type="evidence" value="ECO:0007669"/>
    <property type="project" value="UniProtKB-EC"/>
</dbReference>
<organism evidence="10 11">
    <name type="scientific">Hydnum rufescens UP504</name>
    <dbReference type="NCBI Taxonomy" id="1448309"/>
    <lineage>
        <taxon>Eukaryota</taxon>
        <taxon>Fungi</taxon>
        <taxon>Dikarya</taxon>
        <taxon>Basidiomycota</taxon>
        <taxon>Agaricomycotina</taxon>
        <taxon>Agaricomycetes</taxon>
        <taxon>Cantharellales</taxon>
        <taxon>Hydnaceae</taxon>
        <taxon>Hydnum</taxon>
    </lineage>
</organism>
<feature type="compositionally biased region" description="Polar residues" evidence="8">
    <location>
        <begin position="822"/>
        <end position="834"/>
    </location>
</feature>
<dbReference type="Gene3D" id="3.90.70.10">
    <property type="entry name" value="Cysteine proteinases"/>
    <property type="match status" value="2"/>
</dbReference>
<dbReference type="GO" id="GO:0043161">
    <property type="term" value="P:proteasome-mediated ubiquitin-dependent protein catabolic process"/>
    <property type="evidence" value="ECO:0007669"/>
    <property type="project" value="InterPro"/>
</dbReference>
<dbReference type="PROSITE" id="PS50235">
    <property type="entry name" value="USP_3"/>
    <property type="match status" value="1"/>
</dbReference>